<dbReference type="PANTHER" id="PTHR43592">
    <property type="entry name" value="CAAX AMINO TERMINAL PROTEASE"/>
    <property type="match status" value="1"/>
</dbReference>
<sequence>MVNTTIENDDYTRTEMAISIDLGLLIVVCFYTYYYKNNTLKNVKIPNLRNIMVCIFVTILIVVIWPFLDLPDLIDKILNEEKIYSYSLQKITWNITSFEQCYYSLRTLLLMPILEETFYRKIIFEKINEKYKTITAILISSFLFSLGHLDYSFFSTAFFIGIILSLVYIKTRNLVIPIVIHSLINLSNNFFS</sequence>
<keyword evidence="4" id="KW-1185">Reference proteome</keyword>
<keyword evidence="3" id="KW-0378">Hydrolase</keyword>
<proteinExistence type="predicted"/>
<evidence type="ECO:0000259" key="2">
    <source>
        <dbReference type="Pfam" id="PF02517"/>
    </source>
</evidence>
<feature type="transmembrane region" description="Helical" evidence="1">
    <location>
        <begin position="16"/>
        <end position="35"/>
    </location>
</feature>
<dbReference type="RefSeq" id="WP_290232370.1">
    <property type="nucleotide sequence ID" value="NZ_JAUFPZ010000002.1"/>
</dbReference>
<dbReference type="EMBL" id="JBHSAS010000001">
    <property type="protein sequence ID" value="MFC4025844.1"/>
    <property type="molecule type" value="Genomic_DNA"/>
</dbReference>
<feature type="domain" description="CAAX prenyl protease 2/Lysostaphin resistance protein A-like" evidence="2">
    <location>
        <begin position="101"/>
        <end position="186"/>
    </location>
</feature>
<dbReference type="PANTHER" id="PTHR43592:SF15">
    <property type="entry name" value="CAAX AMINO TERMINAL PROTEASE FAMILY PROTEIN"/>
    <property type="match status" value="1"/>
</dbReference>
<dbReference type="GO" id="GO:0016787">
    <property type="term" value="F:hydrolase activity"/>
    <property type="evidence" value="ECO:0007669"/>
    <property type="project" value="UniProtKB-KW"/>
</dbReference>
<evidence type="ECO:0000313" key="3">
    <source>
        <dbReference type="EMBL" id="MFC4025844.1"/>
    </source>
</evidence>
<keyword evidence="1" id="KW-0472">Membrane</keyword>
<organism evidence="3 4">
    <name type="scientific">Zunongwangia endophytica</name>
    <dbReference type="NCBI Taxonomy" id="1808945"/>
    <lineage>
        <taxon>Bacteria</taxon>
        <taxon>Pseudomonadati</taxon>
        <taxon>Bacteroidota</taxon>
        <taxon>Flavobacteriia</taxon>
        <taxon>Flavobacteriales</taxon>
        <taxon>Flavobacteriaceae</taxon>
        <taxon>Zunongwangia</taxon>
    </lineage>
</organism>
<gene>
    <name evidence="3" type="ORF">ACFOS1_00350</name>
</gene>
<feature type="transmembrane region" description="Helical" evidence="1">
    <location>
        <begin position="47"/>
        <end position="68"/>
    </location>
</feature>
<name>A0ABV8H679_9FLAO</name>
<dbReference type="Proteomes" id="UP001595793">
    <property type="component" value="Unassembled WGS sequence"/>
</dbReference>
<dbReference type="Pfam" id="PF02517">
    <property type="entry name" value="Rce1-like"/>
    <property type="match status" value="1"/>
</dbReference>
<dbReference type="InterPro" id="IPR003675">
    <property type="entry name" value="Rce1/LyrA-like_dom"/>
</dbReference>
<keyword evidence="1" id="KW-0812">Transmembrane</keyword>
<dbReference type="EC" id="3.4.-.-" evidence="3"/>
<protein>
    <submittedName>
        <fullName evidence="3">CPBP family intramembrane glutamic endopeptidase</fullName>
        <ecNumber evidence="3">3.4.-.-</ecNumber>
    </submittedName>
</protein>
<accession>A0ABV8H679</accession>
<feature type="transmembrane region" description="Helical" evidence="1">
    <location>
        <begin position="151"/>
        <end position="169"/>
    </location>
</feature>
<reference evidence="4" key="1">
    <citation type="journal article" date="2019" name="Int. J. Syst. Evol. Microbiol.">
        <title>The Global Catalogue of Microorganisms (GCM) 10K type strain sequencing project: providing services to taxonomists for standard genome sequencing and annotation.</title>
        <authorList>
            <consortium name="The Broad Institute Genomics Platform"/>
            <consortium name="The Broad Institute Genome Sequencing Center for Infectious Disease"/>
            <person name="Wu L."/>
            <person name="Ma J."/>
        </authorList>
    </citation>
    <scope>NUCLEOTIDE SEQUENCE [LARGE SCALE GENOMIC DNA]</scope>
    <source>
        <strain evidence="4">CECT 9128</strain>
    </source>
</reference>
<comment type="caution">
    <text evidence="3">The sequence shown here is derived from an EMBL/GenBank/DDBJ whole genome shotgun (WGS) entry which is preliminary data.</text>
</comment>
<evidence type="ECO:0000256" key="1">
    <source>
        <dbReference type="SAM" id="Phobius"/>
    </source>
</evidence>
<keyword evidence="1" id="KW-1133">Transmembrane helix</keyword>
<evidence type="ECO:0000313" key="4">
    <source>
        <dbReference type="Proteomes" id="UP001595793"/>
    </source>
</evidence>